<dbReference type="Proteomes" id="UP000828048">
    <property type="component" value="Chromosome 3"/>
</dbReference>
<name>A0ACB7YT85_9ERIC</name>
<evidence type="ECO:0000313" key="1">
    <source>
        <dbReference type="EMBL" id="KAH7856434.1"/>
    </source>
</evidence>
<sequence length="164" mass="18287">MEETRKASARPRPLGPDHGIFPPLVTAGLGQPCGLIISAATALWLPLPYQALFVSAGVLEKLAGNYVSLSMNKYGSNVVETCIKSSIEDQVAQIISEMIIDPNFLGVLQVPFRNMWLNPHWRKKRYIIHVLSHTLSNAPFDHFVSIFYSSQPIALENPKFLENQ</sequence>
<comment type="caution">
    <text evidence="1">The sequence shown here is derived from an EMBL/GenBank/DDBJ whole genome shotgun (WGS) entry which is preliminary data.</text>
</comment>
<reference evidence="1 2" key="1">
    <citation type="journal article" date="2021" name="Hortic Res">
        <title>High-quality reference genome and annotation aids understanding of berry development for evergreen blueberry (Vaccinium darrowii).</title>
        <authorList>
            <person name="Yu J."/>
            <person name="Hulse-Kemp A.M."/>
            <person name="Babiker E."/>
            <person name="Staton M."/>
        </authorList>
    </citation>
    <scope>NUCLEOTIDE SEQUENCE [LARGE SCALE GENOMIC DNA]</scope>
    <source>
        <strain evidence="2">cv. NJ 8807/NJ 8810</strain>
        <tissue evidence="1">Young leaf</tissue>
    </source>
</reference>
<keyword evidence="2" id="KW-1185">Reference proteome</keyword>
<dbReference type="EMBL" id="CM037153">
    <property type="protein sequence ID" value="KAH7856434.1"/>
    <property type="molecule type" value="Genomic_DNA"/>
</dbReference>
<evidence type="ECO:0000313" key="2">
    <source>
        <dbReference type="Proteomes" id="UP000828048"/>
    </source>
</evidence>
<gene>
    <name evidence="1" type="ORF">Vadar_001424</name>
</gene>
<organism evidence="1 2">
    <name type="scientific">Vaccinium darrowii</name>
    <dbReference type="NCBI Taxonomy" id="229202"/>
    <lineage>
        <taxon>Eukaryota</taxon>
        <taxon>Viridiplantae</taxon>
        <taxon>Streptophyta</taxon>
        <taxon>Embryophyta</taxon>
        <taxon>Tracheophyta</taxon>
        <taxon>Spermatophyta</taxon>
        <taxon>Magnoliopsida</taxon>
        <taxon>eudicotyledons</taxon>
        <taxon>Gunneridae</taxon>
        <taxon>Pentapetalae</taxon>
        <taxon>asterids</taxon>
        <taxon>Ericales</taxon>
        <taxon>Ericaceae</taxon>
        <taxon>Vaccinioideae</taxon>
        <taxon>Vaccinieae</taxon>
        <taxon>Vaccinium</taxon>
    </lineage>
</organism>
<proteinExistence type="predicted"/>
<protein>
    <submittedName>
        <fullName evidence="1">Uncharacterized protein</fullName>
    </submittedName>
</protein>
<accession>A0ACB7YT85</accession>